<dbReference type="KEGG" id="ret:RHE_PF00139"/>
<dbReference type="AlphaFoldDB" id="Q2JZF6"/>
<evidence type="ECO:0000313" key="2">
    <source>
        <dbReference type="Proteomes" id="UP000001936"/>
    </source>
</evidence>
<protein>
    <submittedName>
        <fullName evidence="1">Uncharacterized protein</fullName>
    </submittedName>
</protein>
<keyword evidence="1" id="KW-0614">Plasmid</keyword>
<dbReference type="EMBL" id="CP000138">
    <property type="protein sequence ID" value="ABC94030.1"/>
    <property type="molecule type" value="Genomic_DNA"/>
</dbReference>
<accession>Q2JZF6</accession>
<gene>
    <name evidence="1" type="ordered locus">RHE_PF00139</name>
</gene>
<keyword evidence="2" id="KW-1185">Reference proteome</keyword>
<dbReference type="Proteomes" id="UP000001936">
    <property type="component" value="Plasmid p42f"/>
</dbReference>
<reference evidence="1 2" key="1">
    <citation type="journal article" date="2006" name="Proc. Natl. Acad. Sci. U.S.A.">
        <title>The partitioned Rhizobium etli genome: genetic and metabolic redundancy in seven interacting replicons.</title>
        <authorList>
            <person name="Gonzalez V."/>
            <person name="Santamaria R.I."/>
            <person name="Bustos P."/>
            <person name="Hernandez-Gonzalez I."/>
            <person name="Medrano-Soto A."/>
            <person name="Moreno-Hagelsieb G."/>
            <person name="Janga S.C."/>
            <person name="Ramirez M.A."/>
            <person name="Jimenez-Jacinto V."/>
            <person name="Collado-Vides J."/>
            <person name="Davila G."/>
        </authorList>
    </citation>
    <scope>NUCLEOTIDE SEQUENCE [LARGE SCALE GENOMIC DNA]</scope>
    <source>
        <strain evidence="2">ATCC 51251 / DSM 11541 / JCM 21823 / NBRC 15573 / CFN 42</strain>
    </source>
</reference>
<dbReference type="HOGENOM" id="CLU_1968769_0_0_5"/>
<evidence type="ECO:0000313" key="1">
    <source>
        <dbReference type="EMBL" id="ABC94030.1"/>
    </source>
</evidence>
<geneLocation type="plasmid" evidence="1 2">
    <name>p42f</name>
</geneLocation>
<organism evidence="1 2">
    <name type="scientific">Rhizobium etli (strain ATCC 51251 / DSM 11541 / JCM 21823 / NBRC 15573 / CFN 42)</name>
    <dbReference type="NCBI Taxonomy" id="347834"/>
    <lineage>
        <taxon>Bacteria</taxon>
        <taxon>Pseudomonadati</taxon>
        <taxon>Pseudomonadota</taxon>
        <taxon>Alphaproteobacteria</taxon>
        <taxon>Hyphomicrobiales</taxon>
        <taxon>Rhizobiaceae</taxon>
        <taxon>Rhizobium/Agrobacterium group</taxon>
        <taxon>Rhizobium</taxon>
    </lineage>
</organism>
<name>Q2JZF6_RHIEC</name>
<proteinExistence type="predicted"/>
<dbReference type="OrthoDB" id="9803907at2"/>
<sequence>MLAGSAGLVAGRFAIELVNSLLPPDLQGVQGGDKITLSPFLSFDADGVAGSLRAQQSDVAFGPRRLPTVRQRRSAVLPKCSNTEAYGIPRRRLRRCGDRLRELSVTCVPLTHTPRGCIEGTISHLSG</sequence>